<reference evidence="1 2" key="1">
    <citation type="submission" date="2018-06" db="EMBL/GenBank/DDBJ databases">
        <authorList>
            <consortium name="Pathogen Informatics"/>
            <person name="Doyle S."/>
        </authorList>
    </citation>
    <scope>NUCLEOTIDE SEQUENCE [LARGE SCALE GENOMIC DNA]</scope>
    <source>
        <strain evidence="1 2">NCTC12714</strain>
    </source>
</reference>
<dbReference type="EMBL" id="UGJE01000002">
    <property type="protein sequence ID" value="STQ85875.1"/>
    <property type="molecule type" value="Genomic_DNA"/>
</dbReference>
<accession>A0A377PT95</accession>
<keyword evidence="2" id="KW-1185">Reference proteome</keyword>
<name>A0A377PT95_9HELI</name>
<dbReference type="AlphaFoldDB" id="A0A377PT95"/>
<gene>
    <name evidence="1" type="ORF">NCTC12714_00664</name>
</gene>
<organism evidence="1 2">
    <name type="scientific">Helicobacter muridarum</name>
    <dbReference type="NCBI Taxonomy" id="216"/>
    <lineage>
        <taxon>Bacteria</taxon>
        <taxon>Pseudomonadati</taxon>
        <taxon>Campylobacterota</taxon>
        <taxon>Epsilonproteobacteria</taxon>
        <taxon>Campylobacterales</taxon>
        <taxon>Helicobacteraceae</taxon>
        <taxon>Helicobacter</taxon>
    </lineage>
</organism>
<evidence type="ECO:0000313" key="2">
    <source>
        <dbReference type="Proteomes" id="UP000255139"/>
    </source>
</evidence>
<proteinExistence type="predicted"/>
<evidence type="ECO:0000313" key="1">
    <source>
        <dbReference type="EMBL" id="STQ85875.1"/>
    </source>
</evidence>
<protein>
    <submittedName>
        <fullName evidence="1">Uncharacterized protein</fullName>
    </submittedName>
</protein>
<sequence length="102" mass="11375">MLDNGNAILFIKEFIGKDKNRYFMSIAKSYDGEWIFSSHARREKNNIRNEISKSQIIYEAKGGEVAGASDILESGGEVSKPSLLQIKYTANQDFGELALILA</sequence>
<dbReference type="Proteomes" id="UP000255139">
    <property type="component" value="Unassembled WGS sequence"/>
</dbReference>